<dbReference type="Proteomes" id="UP000470302">
    <property type="component" value="Unassembled WGS sequence"/>
</dbReference>
<gene>
    <name evidence="2" type="ORF">GTP91_32155</name>
</gene>
<feature type="compositionally biased region" description="Low complexity" evidence="1">
    <location>
        <begin position="8"/>
        <end position="30"/>
    </location>
</feature>
<feature type="compositionally biased region" description="Low complexity" evidence="1">
    <location>
        <begin position="114"/>
        <end position="133"/>
    </location>
</feature>
<evidence type="ECO:0000256" key="1">
    <source>
        <dbReference type="SAM" id="MobiDB-lite"/>
    </source>
</evidence>
<feature type="compositionally biased region" description="Basic and acidic residues" evidence="1">
    <location>
        <begin position="135"/>
        <end position="161"/>
    </location>
</feature>
<evidence type="ECO:0000313" key="3">
    <source>
        <dbReference type="Proteomes" id="UP000470302"/>
    </source>
</evidence>
<proteinExistence type="predicted"/>
<name>A0A845GF21_9BURK</name>
<dbReference type="EMBL" id="WWCW01000279">
    <property type="protein sequence ID" value="MYM91816.1"/>
    <property type="molecule type" value="Genomic_DNA"/>
</dbReference>
<feature type="region of interest" description="Disordered" evidence="1">
    <location>
        <begin position="71"/>
        <end position="180"/>
    </location>
</feature>
<accession>A0A845GF21</accession>
<feature type="non-terminal residue" evidence="2">
    <location>
        <position position="180"/>
    </location>
</feature>
<feature type="region of interest" description="Disordered" evidence="1">
    <location>
        <begin position="1"/>
        <end position="30"/>
    </location>
</feature>
<evidence type="ECO:0000313" key="2">
    <source>
        <dbReference type="EMBL" id="MYM91816.1"/>
    </source>
</evidence>
<dbReference type="AlphaFoldDB" id="A0A845GF21"/>
<reference evidence="2 3" key="1">
    <citation type="submission" date="2020-01" db="EMBL/GenBank/DDBJ databases">
        <title>Novel species isolated from a subtropical stream in China.</title>
        <authorList>
            <person name="Lu H."/>
        </authorList>
    </citation>
    <scope>NUCLEOTIDE SEQUENCE [LARGE SCALE GENOMIC DNA]</scope>
    <source>
        <strain evidence="2 3">FT82W</strain>
    </source>
</reference>
<sequence>MQNGEHSTGGAADTAQGAAPAHAPAQAAGGTTAAGWLDRVALHGRTDAPSTHALRPRLPYPFEAMRFATADAGPRMPAPGALRTQPEEAAATPPRAGRTDDLATTPMIDPLRPAPTASAAIAPSAPAAAAPPAWQRHEAHPAAPARRDHRLEPAPAKEEHAPRHRETHAPLAAPSVAARP</sequence>
<protein>
    <submittedName>
        <fullName evidence="2">Uncharacterized protein</fullName>
    </submittedName>
</protein>
<organism evidence="2 3">
    <name type="scientific">Duganella vulcania</name>
    <dbReference type="NCBI Taxonomy" id="2692166"/>
    <lineage>
        <taxon>Bacteria</taxon>
        <taxon>Pseudomonadati</taxon>
        <taxon>Pseudomonadota</taxon>
        <taxon>Betaproteobacteria</taxon>
        <taxon>Burkholderiales</taxon>
        <taxon>Oxalobacteraceae</taxon>
        <taxon>Telluria group</taxon>
        <taxon>Duganella</taxon>
    </lineage>
</organism>
<comment type="caution">
    <text evidence="2">The sequence shown here is derived from an EMBL/GenBank/DDBJ whole genome shotgun (WGS) entry which is preliminary data.</text>
</comment>